<dbReference type="PANTHER" id="PTHR28037">
    <property type="entry name" value="ALCOHOL O-ACETYLTRANSFERASE 1-RELATED"/>
    <property type="match status" value="1"/>
</dbReference>
<dbReference type="PANTHER" id="PTHR28037:SF1">
    <property type="entry name" value="ALCOHOL O-ACETYLTRANSFERASE 1-RELATED"/>
    <property type="match status" value="1"/>
</dbReference>
<gene>
    <name evidence="2" type="ORF">DXB16_11355</name>
</gene>
<comment type="caution">
    <text evidence="2">The sequence shown here is derived from an EMBL/GenBank/DDBJ whole genome shotgun (WGS) entry which is preliminary data.</text>
</comment>
<name>A0A3E5G8S5_9FIRM</name>
<keyword evidence="1" id="KW-1133">Transmembrane helix</keyword>
<feature type="transmembrane region" description="Helical" evidence="1">
    <location>
        <begin position="460"/>
        <end position="480"/>
    </location>
</feature>
<dbReference type="Pfam" id="PF19845">
    <property type="entry name" value="DUF6320"/>
    <property type="match status" value="1"/>
</dbReference>
<feature type="transmembrane region" description="Helical" evidence="1">
    <location>
        <begin position="489"/>
        <end position="506"/>
    </location>
</feature>
<evidence type="ECO:0000313" key="3">
    <source>
        <dbReference type="Proteomes" id="UP000261285"/>
    </source>
</evidence>
<accession>A0A3E5G8S5</accession>
<keyword evidence="1" id="KW-0812">Transmembrane</keyword>
<dbReference type="InterPro" id="IPR052058">
    <property type="entry name" value="Alcohol_O-acetyltransferase"/>
</dbReference>
<proteinExistence type="predicted"/>
<feature type="transmembrane region" description="Helical" evidence="1">
    <location>
        <begin position="544"/>
        <end position="566"/>
    </location>
</feature>
<feature type="transmembrane region" description="Helical" evidence="1">
    <location>
        <begin position="512"/>
        <end position="532"/>
    </location>
</feature>
<reference evidence="2 3" key="1">
    <citation type="submission" date="2018-08" db="EMBL/GenBank/DDBJ databases">
        <title>A genome reference for cultivated species of the human gut microbiota.</title>
        <authorList>
            <person name="Zou Y."/>
            <person name="Xue W."/>
            <person name="Luo G."/>
        </authorList>
    </citation>
    <scope>NUCLEOTIDE SEQUENCE [LARGE SCALE GENOMIC DNA]</scope>
    <source>
        <strain evidence="2 3">OM02-16</strain>
    </source>
</reference>
<feature type="transmembrane region" description="Helical" evidence="1">
    <location>
        <begin position="572"/>
        <end position="590"/>
    </location>
</feature>
<organism evidence="2 3">
    <name type="scientific">Dorea longicatena</name>
    <dbReference type="NCBI Taxonomy" id="88431"/>
    <lineage>
        <taxon>Bacteria</taxon>
        <taxon>Bacillati</taxon>
        <taxon>Bacillota</taxon>
        <taxon>Clostridia</taxon>
        <taxon>Lachnospirales</taxon>
        <taxon>Lachnospiraceae</taxon>
        <taxon>Dorea</taxon>
    </lineage>
</organism>
<evidence type="ECO:0000256" key="1">
    <source>
        <dbReference type="SAM" id="Phobius"/>
    </source>
</evidence>
<evidence type="ECO:0008006" key="4">
    <source>
        <dbReference type="Google" id="ProtNLM"/>
    </source>
</evidence>
<feature type="transmembrane region" description="Helical" evidence="1">
    <location>
        <begin position="432"/>
        <end position="454"/>
    </location>
</feature>
<protein>
    <recommendedName>
        <fullName evidence="4">Alcohol acetyltransferase</fullName>
    </recommendedName>
</protein>
<dbReference type="InterPro" id="IPR046283">
    <property type="entry name" value="DUF6320"/>
</dbReference>
<keyword evidence="1" id="KW-0472">Membrane</keyword>
<dbReference type="EMBL" id="QSVN01000014">
    <property type="protein sequence ID" value="RGO30909.1"/>
    <property type="molecule type" value="Genomic_DNA"/>
</dbReference>
<dbReference type="RefSeq" id="WP_117598337.1">
    <property type="nucleotide sequence ID" value="NZ_CABMEZ010000014.1"/>
</dbReference>
<sequence>MFEQKRAYWRSLDNAAKLFSAASSPKDTRVFRFYCELKEEVEENALQEALDQTIEKYPVFLSVMRKGLFWHYLEKSELRPIVRKEYKEPCSSLYVRDKKTLLFEVTYYKKRINFEVFHALTDGTGATEFLRELVKNYLHLVHKDELEPVELSDQYLTVKDQEDDSFSRYYDPDFPRKKKKKIKAFQIKKNGKGYEELQVNEATVPVKELLGISREKGVSMSVLLTTAFICAIHEEMSRIQEKKPVILMVPVNLRKIFPSDSMLNFFGYIEPGYQFGEEKDSFEDVLETVKIYFRENLSKEHMAGRMNELIAIEKHKILKWAPLELKNRCIRAGAKMAEQEVTAVLSNMSVVKMPEDYADYIEKFGVYTSTNRTELCICSFKDTLSLSFTSRYDSTNIQRNFYRILTELGVQVTVTEADFPEDAKANYEGKKVLQIFTFCCIAAIVLSMMTDIIISPGVHWSVYVASGCATMWLTMAVGYVKRFNLLKNAAWQLLIMSGICVLWDLGTGWRGWSVNIGIPNICLLIQIVMLIISRIRSLSPREYMIYYVMASVYSMILPFVLLMTGVIRYRTPSVICIGCSFLLMIGLIMFKRKEFKEEMHKKFHVG</sequence>
<evidence type="ECO:0000313" key="2">
    <source>
        <dbReference type="EMBL" id="RGO30909.1"/>
    </source>
</evidence>
<dbReference type="AlphaFoldDB" id="A0A3E5G8S5"/>
<dbReference type="Proteomes" id="UP000261285">
    <property type="component" value="Unassembled WGS sequence"/>
</dbReference>